<dbReference type="RefSeq" id="WP_142528592.1">
    <property type="nucleotide sequence ID" value="NZ_CBCSJO010000006.1"/>
</dbReference>
<dbReference type="Proteomes" id="UP000320300">
    <property type="component" value="Unassembled WGS sequence"/>
</dbReference>
<reference evidence="2 3" key="1">
    <citation type="submission" date="2017-05" db="EMBL/GenBank/DDBJ databases">
        <authorList>
            <person name="Varghese N."/>
            <person name="Submissions S."/>
        </authorList>
    </citation>
    <scope>NUCLEOTIDE SEQUENCE [LARGE SCALE GENOMIC DNA]</scope>
    <source>
        <strain evidence="2 3">DSM 19036</strain>
    </source>
</reference>
<dbReference type="AlphaFoldDB" id="A0A521DPN3"/>
<evidence type="ECO:0000313" key="2">
    <source>
        <dbReference type="EMBL" id="SMO73697.1"/>
    </source>
</evidence>
<protein>
    <submittedName>
        <fullName evidence="2">Relaxase/Mobilisation nuclease domain-containing protein</fullName>
    </submittedName>
</protein>
<keyword evidence="3" id="KW-1185">Reference proteome</keyword>
<sequence length="420" mass="47070">MVAKIITGKSLRGALRYNENKVLEGKAELILASGFAGDIERMNFHQKMHRFQNLLMLKPKVRTNTLHISLNFDASEKLSNETLQRIALTYMDKIGFGDQPFIAYRHNDAGHDHIHVVTTNIKADGNRIDLHNIGANQSEKARKEIEEDFRLVKAQGKKHKPEPSIKSIDIEKVIYGKLPTKRAISNTVNAVIASYTFTSLAELNAVLKQFNVCADRGREESQMFQKKGLMYSLLDESGNKVGVPIKSSSLYTKPMLPWLEKQFAKHEQHRLQFKLLLKRTIDQVLSIKPADQTAFRAALKVQGVAAIFRIGVNGQPFGITYVDHKNKTVFNGSDLGKAYSAKGILSTLNTKDTAQKASNALPLSTQNMQTPTKPINSKALDLESIQSAHLGPGLLDFLLKEQYDQSGQPARKKKRKKIRI</sequence>
<dbReference type="OrthoDB" id="915634at2"/>
<organism evidence="2 3">
    <name type="scientific">Pedobacter westerhofensis</name>
    <dbReference type="NCBI Taxonomy" id="425512"/>
    <lineage>
        <taxon>Bacteria</taxon>
        <taxon>Pseudomonadati</taxon>
        <taxon>Bacteroidota</taxon>
        <taxon>Sphingobacteriia</taxon>
        <taxon>Sphingobacteriales</taxon>
        <taxon>Sphingobacteriaceae</taxon>
        <taxon>Pedobacter</taxon>
    </lineage>
</organism>
<proteinExistence type="predicted"/>
<dbReference type="EMBL" id="FXTN01000006">
    <property type="protein sequence ID" value="SMO73697.1"/>
    <property type="molecule type" value="Genomic_DNA"/>
</dbReference>
<evidence type="ECO:0000259" key="1">
    <source>
        <dbReference type="Pfam" id="PF03432"/>
    </source>
</evidence>
<feature type="domain" description="MobA/VirD2-like nuclease" evidence="1">
    <location>
        <begin position="17"/>
        <end position="151"/>
    </location>
</feature>
<gene>
    <name evidence="2" type="ORF">SAMN06265348_10679</name>
</gene>
<accession>A0A521DPN3</accession>
<name>A0A521DPN3_9SPHI</name>
<evidence type="ECO:0000313" key="3">
    <source>
        <dbReference type="Proteomes" id="UP000320300"/>
    </source>
</evidence>
<dbReference type="InterPro" id="IPR005094">
    <property type="entry name" value="Endonuclease_MobA/VirD2"/>
</dbReference>
<dbReference type="Pfam" id="PF03432">
    <property type="entry name" value="Relaxase"/>
    <property type="match status" value="1"/>
</dbReference>